<comment type="subcellular location">
    <subcellularLocation>
        <location evidence="1">Secreted</location>
    </subcellularLocation>
</comment>
<dbReference type="PRINTS" id="PR00313">
    <property type="entry name" value="CABNDNGRPT"/>
</dbReference>
<dbReference type="InterPro" id="IPR018511">
    <property type="entry name" value="Hemolysin-typ_Ca-bd_CS"/>
</dbReference>
<comment type="caution">
    <text evidence="4">The sequence shown here is derived from an EMBL/GenBank/DDBJ whole genome shotgun (WGS) entry which is preliminary data.</text>
</comment>
<dbReference type="Gene3D" id="2.150.10.10">
    <property type="entry name" value="Serralysin-like metalloprotease, C-terminal"/>
    <property type="match status" value="3"/>
</dbReference>
<evidence type="ECO:0000313" key="5">
    <source>
        <dbReference type="Proteomes" id="UP000249842"/>
    </source>
</evidence>
<accession>A0A328B451</accession>
<dbReference type="Pfam" id="PF00353">
    <property type="entry name" value="HemolysinCabind"/>
    <property type="match status" value="5"/>
</dbReference>
<proteinExistence type="predicted"/>
<dbReference type="AlphaFoldDB" id="A0A328B451"/>
<protein>
    <recommendedName>
        <fullName evidence="6">Calcium-binding protein</fullName>
    </recommendedName>
</protein>
<dbReference type="Proteomes" id="UP000249842">
    <property type="component" value="Unassembled WGS sequence"/>
</dbReference>
<dbReference type="PROSITE" id="PS00330">
    <property type="entry name" value="HEMOLYSIN_CALCIUM"/>
    <property type="match status" value="2"/>
</dbReference>
<evidence type="ECO:0008006" key="6">
    <source>
        <dbReference type="Google" id="ProtNLM"/>
    </source>
</evidence>
<name>A0A328B451_9CAUL</name>
<dbReference type="PANTHER" id="PTHR38340">
    <property type="entry name" value="S-LAYER PROTEIN"/>
    <property type="match status" value="1"/>
</dbReference>
<evidence type="ECO:0000256" key="2">
    <source>
        <dbReference type="ARBA" id="ARBA00022525"/>
    </source>
</evidence>
<dbReference type="RefSeq" id="WP_111457917.1">
    <property type="nucleotide sequence ID" value="NZ_QFYP01000001.1"/>
</dbReference>
<sequence length="385" mass="39483">MTTYAFETITPEQALNIRSGDYLTFARGPASQVSVAYVPESLPLPARIEVTFQGRTVAFGEELSDLSVRGGVDVADHSRLKIGGEGREVLTGFDGSDGLYGGAGDDTLNGFDGGDLLHGNSGNDLLNGGAGANTIYGGKGDDVINVSAFRETAGSWAHGNQGDDEIVGGAGNDTLYGGQGNDFIGGKEGDDYISGDLGDDEIHAGAGNDTVSGGAGNDTLYSNDGSDLLRGGDGHDMLVIYGPGASLAEGGDGNDTLVSASAEQSVLYGGAGRDQFEFASSAAPGQGFDDLIVDWESGDRLHFAEVSAYSILPRSYSEFVTDSYEHALAIANEHISAAGAHYVAAQVGDDVLVFADTDGNPADGADVAIMLVGRALADIGLENFI</sequence>
<keyword evidence="5" id="KW-1185">Reference proteome</keyword>
<organism evidence="4 5">
    <name type="scientific">Phenylobacterium hankyongense</name>
    <dbReference type="NCBI Taxonomy" id="1813876"/>
    <lineage>
        <taxon>Bacteria</taxon>
        <taxon>Pseudomonadati</taxon>
        <taxon>Pseudomonadota</taxon>
        <taxon>Alphaproteobacteria</taxon>
        <taxon>Caulobacterales</taxon>
        <taxon>Caulobacteraceae</taxon>
        <taxon>Phenylobacterium</taxon>
    </lineage>
</organism>
<dbReference type="PANTHER" id="PTHR38340:SF1">
    <property type="entry name" value="S-LAYER PROTEIN"/>
    <property type="match status" value="1"/>
</dbReference>
<feature type="region of interest" description="Disordered" evidence="3">
    <location>
        <begin position="197"/>
        <end position="217"/>
    </location>
</feature>
<dbReference type="InterPro" id="IPR050557">
    <property type="entry name" value="RTX_toxin/Mannuronan_C5-epim"/>
</dbReference>
<dbReference type="OrthoDB" id="7209811at2"/>
<evidence type="ECO:0000256" key="3">
    <source>
        <dbReference type="SAM" id="MobiDB-lite"/>
    </source>
</evidence>
<dbReference type="InterPro" id="IPR001343">
    <property type="entry name" value="Hemolysn_Ca-bd"/>
</dbReference>
<evidence type="ECO:0000313" key="4">
    <source>
        <dbReference type="EMBL" id="RAK60624.1"/>
    </source>
</evidence>
<dbReference type="EMBL" id="QFYP01000001">
    <property type="protein sequence ID" value="RAK60624.1"/>
    <property type="molecule type" value="Genomic_DNA"/>
</dbReference>
<keyword evidence="2" id="KW-0964">Secreted</keyword>
<reference evidence="5" key="1">
    <citation type="submission" date="2018-05" db="EMBL/GenBank/DDBJ databases">
        <authorList>
            <person name="Li X."/>
        </authorList>
    </citation>
    <scope>NUCLEOTIDE SEQUENCE [LARGE SCALE GENOMIC DNA]</scope>
    <source>
        <strain evidence="5">HKS-05</strain>
    </source>
</reference>
<evidence type="ECO:0000256" key="1">
    <source>
        <dbReference type="ARBA" id="ARBA00004613"/>
    </source>
</evidence>
<dbReference type="GO" id="GO:0005509">
    <property type="term" value="F:calcium ion binding"/>
    <property type="evidence" value="ECO:0007669"/>
    <property type="project" value="InterPro"/>
</dbReference>
<dbReference type="GO" id="GO:0005576">
    <property type="term" value="C:extracellular region"/>
    <property type="evidence" value="ECO:0007669"/>
    <property type="project" value="UniProtKB-SubCell"/>
</dbReference>
<gene>
    <name evidence="4" type="ORF">DJ021_12805</name>
</gene>
<dbReference type="InterPro" id="IPR011049">
    <property type="entry name" value="Serralysin-like_metalloprot_C"/>
</dbReference>
<dbReference type="SUPFAM" id="SSF51120">
    <property type="entry name" value="beta-Roll"/>
    <property type="match status" value="2"/>
</dbReference>